<dbReference type="Proteomes" id="UP000275663">
    <property type="component" value="Chromosome"/>
</dbReference>
<feature type="domain" description="Cytochrome C biogenesis protein transmembrane" evidence="8">
    <location>
        <begin position="8"/>
        <end position="185"/>
    </location>
</feature>
<evidence type="ECO:0000259" key="8">
    <source>
        <dbReference type="Pfam" id="PF02683"/>
    </source>
</evidence>
<dbReference type="OrthoDB" id="9811352at2"/>
<dbReference type="AlphaFoldDB" id="A0A3Q9BRU1"/>
<feature type="transmembrane region" description="Helical" evidence="7">
    <location>
        <begin position="44"/>
        <end position="66"/>
    </location>
</feature>
<keyword evidence="10" id="KW-1185">Reference proteome</keyword>
<dbReference type="PANTHER" id="PTHR31272:SF9">
    <property type="entry name" value="BLL1027 PROTEIN"/>
    <property type="match status" value="1"/>
</dbReference>
<comment type="similarity">
    <text evidence="2">Belongs to the DsbD family.</text>
</comment>
<name>A0A3Q9BRU1_9BURK</name>
<proteinExistence type="inferred from homology"/>
<feature type="transmembrane region" description="Helical" evidence="7">
    <location>
        <begin position="78"/>
        <end position="99"/>
    </location>
</feature>
<keyword evidence="4" id="KW-0201">Cytochrome c-type biogenesis</keyword>
<feature type="transmembrane region" description="Helical" evidence="7">
    <location>
        <begin position="6"/>
        <end position="32"/>
    </location>
</feature>
<keyword evidence="3 7" id="KW-0812">Transmembrane</keyword>
<evidence type="ECO:0000256" key="3">
    <source>
        <dbReference type="ARBA" id="ARBA00022692"/>
    </source>
</evidence>
<dbReference type="InterPro" id="IPR003834">
    <property type="entry name" value="Cyt_c_assmbl_TM_dom"/>
</dbReference>
<evidence type="ECO:0000256" key="4">
    <source>
        <dbReference type="ARBA" id="ARBA00022748"/>
    </source>
</evidence>
<protein>
    <submittedName>
        <fullName evidence="9">Cytochrome c biogenesis protein CcdA</fullName>
    </submittedName>
</protein>
<comment type="subcellular location">
    <subcellularLocation>
        <location evidence="1">Membrane</location>
        <topology evidence="1">Multi-pass membrane protein</topology>
    </subcellularLocation>
</comment>
<evidence type="ECO:0000256" key="7">
    <source>
        <dbReference type="SAM" id="Phobius"/>
    </source>
</evidence>
<evidence type="ECO:0000256" key="6">
    <source>
        <dbReference type="ARBA" id="ARBA00023136"/>
    </source>
</evidence>
<dbReference type="PANTHER" id="PTHR31272">
    <property type="entry name" value="CYTOCHROME C-TYPE BIOGENESIS PROTEIN HI_1454-RELATED"/>
    <property type="match status" value="1"/>
</dbReference>
<evidence type="ECO:0000313" key="9">
    <source>
        <dbReference type="EMBL" id="AZP12935.1"/>
    </source>
</evidence>
<keyword evidence="6 7" id="KW-0472">Membrane</keyword>
<accession>A0A3Q9BRU1</accession>
<keyword evidence="5 7" id="KW-1133">Transmembrane helix</keyword>
<dbReference type="KEGG" id="upv:EJN92_13500"/>
<feature type="transmembrane region" description="Helical" evidence="7">
    <location>
        <begin position="119"/>
        <end position="149"/>
    </location>
</feature>
<gene>
    <name evidence="9" type="ORF">EJN92_13500</name>
</gene>
<dbReference type="InterPro" id="IPR051790">
    <property type="entry name" value="Cytochrome_c-biogenesis_DsbD"/>
</dbReference>
<feature type="transmembrane region" description="Helical" evidence="7">
    <location>
        <begin position="155"/>
        <end position="177"/>
    </location>
</feature>
<organism evidence="9 10">
    <name type="scientific">Undibacterium parvum</name>
    <dbReference type="NCBI Taxonomy" id="401471"/>
    <lineage>
        <taxon>Bacteria</taxon>
        <taxon>Pseudomonadati</taxon>
        <taxon>Pseudomonadota</taxon>
        <taxon>Betaproteobacteria</taxon>
        <taxon>Burkholderiales</taxon>
        <taxon>Oxalobacteraceae</taxon>
        <taxon>Undibacterium</taxon>
    </lineage>
</organism>
<feature type="transmembrane region" description="Helical" evidence="7">
    <location>
        <begin position="198"/>
        <end position="215"/>
    </location>
</feature>
<evidence type="ECO:0000256" key="1">
    <source>
        <dbReference type="ARBA" id="ARBA00004141"/>
    </source>
</evidence>
<reference evidence="9 10" key="1">
    <citation type="journal article" date="2011" name="Int. J. Syst. Evol. Microbiol.">
        <title>Description of Undibacterium oligocarboniphilum sp. nov., isolated from purified water, and Undibacterium pigrum strain CCUG 49012 as the type strain of Undibacterium parvum sp. nov., and emended descriptions of the genus Undibacterium and the species Undibacterium pigrum.</title>
        <authorList>
            <person name="Eder W."/>
            <person name="Wanner G."/>
            <person name="Ludwig W."/>
            <person name="Busse H.J."/>
            <person name="Ziemke-Kageler F."/>
            <person name="Lang E."/>
        </authorList>
    </citation>
    <scope>NUCLEOTIDE SEQUENCE [LARGE SCALE GENOMIC DNA]</scope>
    <source>
        <strain evidence="9 10">DSM 23061</strain>
    </source>
</reference>
<dbReference type="Pfam" id="PF02683">
    <property type="entry name" value="DsbD_TM"/>
    <property type="match status" value="1"/>
</dbReference>
<dbReference type="RefSeq" id="WP_126128314.1">
    <property type="nucleotide sequence ID" value="NZ_CP034464.1"/>
</dbReference>
<dbReference type="EMBL" id="CP034464">
    <property type="protein sequence ID" value="AZP12935.1"/>
    <property type="molecule type" value="Genomic_DNA"/>
</dbReference>
<evidence type="ECO:0000313" key="10">
    <source>
        <dbReference type="Proteomes" id="UP000275663"/>
    </source>
</evidence>
<evidence type="ECO:0000256" key="2">
    <source>
        <dbReference type="ARBA" id="ARBA00006143"/>
    </source>
</evidence>
<evidence type="ECO:0000256" key="5">
    <source>
        <dbReference type="ARBA" id="ARBA00022989"/>
    </source>
</evidence>
<sequence length="234" mass="24338">MSLEFASVSIALVAGVLSVLSPCVWPLVPIVMTSASGQSRLGPIYLALGLSLSFAIAGAFLSFILLNLGLNPDAFRSVAAVLMVLVGLILVVKPLADWINQQMSMLSSRFDIGNSSNSLGQFGVGLLLGLVWLPCVGPTLGAAIAVASIGQDLGMAFLVMFAFGIGTAFALLLAAFVSGQVLKRVRPGLFSRVASAKIVLGYLLIVLGGMILVGLDKTLAIYANQMLPDWAISL</sequence>